<organism evidence="3 4">
    <name type="scientific">Flavobacterium pallidum</name>
    <dbReference type="NCBI Taxonomy" id="2172098"/>
    <lineage>
        <taxon>Bacteria</taxon>
        <taxon>Pseudomonadati</taxon>
        <taxon>Bacteroidota</taxon>
        <taxon>Flavobacteriia</taxon>
        <taxon>Flavobacteriales</taxon>
        <taxon>Flavobacteriaceae</taxon>
        <taxon>Flavobacterium</taxon>
    </lineage>
</organism>
<dbReference type="GO" id="GO:0000287">
    <property type="term" value="F:magnesium ion binding"/>
    <property type="evidence" value="ECO:0007669"/>
    <property type="project" value="InterPro"/>
</dbReference>
<evidence type="ECO:0000313" key="4">
    <source>
        <dbReference type="Proteomes" id="UP000244937"/>
    </source>
</evidence>
<name>A0A2S1SLK7_9FLAO</name>
<evidence type="ECO:0000313" key="3">
    <source>
        <dbReference type="EMBL" id="AWI27279.1"/>
    </source>
</evidence>
<gene>
    <name evidence="3" type="ORF">HYN49_11490</name>
</gene>
<dbReference type="Proteomes" id="UP000244937">
    <property type="component" value="Chromosome"/>
</dbReference>
<protein>
    <submittedName>
        <fullName evidence="3">Phosphopantetheinyl transferase</fullName>
    </submittedName>
</protein>
<dbReference type="Gene3D" id="3.90.470.20">
    <property type="entry name" value="4'-phosphopantetheinyl transferase domain"/>
    <property type="match status" value="1"/>
</dbReference>
<dbReference type="EMBL" id="CP029187">
    <property type="protein sequence ID" value="AWI27279.1"/>
    <property type="molecule type" value="Genomic_DNA"/>
</dbReference>
<evidence type="ECO:0000259" key="2">
    <source>
        <dbReference type="Pfam" id="PF01648"/>
    </source>
</evidence>
<keyword evidence="1 3" id="KW-0808">Transferase</keyword>
<sequence>MIGNDLVDLAAAAKESNWRRKGYLQKIFTETEQSYIINSPKPEIVVWILWSMKEAAYKIWNRESGMRSFNPKAFECQICQICENTATGKVYFGSAEYLSETIINTAFLHTTCRNHDYIKPLFTSIACHGSDIEMRNHIIRDKAGIPIAAKQPEAFISKSHHGMFCSYLSTFKLK</sequence>
<dbReference type="InterPro" id="IPR037143">
    <property type="entry name" value="4-PPantetheinyl_Trfase_dom_sf"/>
</dbReference>
<dbReference type="Pfam" id="PF01648">
    <property type="entry name" value="ACPS"/>
    <property type="match status" value="1"/>
</dbReference>
<dbReference type="SUPFAM" id="SSF56214">
    <property type="entry name" value="4'-phosphopantetheinyl transferase"/>
    <property type="match status" value="1"/>
</dbReference>
<proteinExistence type="predicted"/>
<dbReference type="KEGG" id="fpal:HYN49_11490"/>
<dbReference type="InterPro" id="IPR008278">
    <property type="entry name" value="4-PPantetheinyl_Trfase_dom"/>
</dbReference>
<dbReference type="OrthoDB" id="663853at2"/>
<keyword evidence="4" id="KW-1185">Reference proteome</keyword>
<feature type="domain" description="4'-phosphopantetheinyl transferase" evidence="2">
    <location>
        <begin position="2"/>
        <end position="85"/>
    </location>
</feature>
<dbReference type="AlphaFoldDB" id="A0A2S1SLK7"/>
<dbReference type="GO" id="GO:0008897">
    <property type="term" value="F:holo-[acyl-carrier-protein] synthase activity"/>
    <property type="evidence" value="ECO:0007669"/>
    <property type="project" value="InterPro"/>
</dbReference>
<reference evidence="3 4" key="1">
    <citation type="submission" date="2018-05" db="EMBL/GenBank/DDBJ databases">
        <title>Genome sequencing of Flavobacterium sp. HYN0049.</title>
        <authorList>
            <person name="Yi H."/>
            <person name="Baek C."/>
        </authorList>
    </citation>
    <scope>NUCLEOTIDE SEQUENCE [LARGE SCALE GENOMIC DNA]</scope>
    <source>
        <strain evidence="3 4">HYN0049</strain>
    </source>
</reference>
<accession>A0A2S1SLK7</accession>
<evidence type="ECO:0000256" key="1">
    <source>
        <dbReference type="ARBA" id="ARBA00022679"/>
    </source>
</evidence>